<dbReference type="CDD" id="cd18793">
    <property type="entry name" value="SF2_C_SNF"/>
    <property type="match status" value="1"/>
</dbReference>
<dbReference type="InterPro" id="IPR023780">
    <property type="entry name" value="Chromo_domain"/>
</dbReference>
<dbReference type="GO" id="GO:0042393">
    <property type="term" value="F:histone binding"/>
    <property type="evidence" value="ECO:0007669"/>
    <property type="project" value="TreeGrafter"/>
</dbReference>
<feature type="domain" description="Chromo" evidence="9">
    <location>
        <begin position="267"/>
        <end position="330"/>
    </location>
</feature>
<evidence type="ECO:0000313" key="12">
    <source>
        <dbReference type="EMBL" id="EQC29593.1"/>
    </source>
</evidence>
<dbReference type="SUPFAM" id="SSF54160">
    <property type="entry name" value="Chromo domain-like"/>
    <property type="match status" value="2"/>
</dbReference>
<dbReference type="InterPro" id="IPR014001">
    <property type="entry name" value="Helicase_ATP-bd"/>
</dbReference>
<evidence type="ECO:0000256" key="8">
    <source>
        <dbReference type="SAM" id="MobiDB-lite"/>
    </source>
</evidence>
<feature type="region of interest" description="Disordered" evidence="8">
    <location>
        <begin position="1686"/>
        <end position="1716"/>
    </location>
</feature>
<dbReference type="VEuPathDB" id="FungiDB:SDRG_12601"/>
<feature type="compositionally biased region" description="Basic and acidic residues" evidence="8">
    <location>
        <begin position="1785"/>
        <end position="1794"/>
    </location>
</feature>
<keyword evidence="2" id="KW-0677">Repeat</keyword>
<proteinExistence type="predicted"/>
<dbReference type="SUPFAM" id="SSF52540">
    <property type="entry name" value="P-loop containing nucleoside triphosphate hydrolases"/>
    <property type="match status" value="2"/>
</dbReference>
<dbReference type="PROSITE" id="PS51194">
    <property type="entry name" value="HELICASE_CTER"/>
    <property type="match status" value="1"/>
</dbReference>
<dbReference type="InterPro" id="IPR016197">
    <property type="entry name" value="Chromo-like_dom_sf"/>
</dbReference>
<dbReference type="PANTHER" id="PTHR45623">
    <property type="entry name" value="CHROMODOMAIN-HELICASE-DNA-BINDING PROTEIN 3-RELATED-RELATED"/>
    <property type="match status" value="1"/>
</dbReference>
<dbReference type="Pfam" id="PF00271">
    <property type="entry name" value="Helicase_C"/>
    <property type="match status" value="1"/>
</dbReference>
<dbReference type="OrthoDB" id="5857104at2759"/>
<feature type="domain" description="Helicase C-terminal" evidence="11">
    <location>
        <begin position="692"/>
        <end position="860"/>
    </location>
</feature>
<evidence type="ECO:0000259" key="11">
    <source>
        <dbReference type="PROSITE" id="PS51194"/>
    </source>
</evidence>
<feature type="region of interest" description="Disordered" evidence="8">
    <location>
        <begin position="1785"/>
        <end position="1812"/>
    </location>
</feature>
<evidence type="ECO:0000256" key="2">
    <source>
        <dbReference type="ARBA" id="ARBA00022737"/>
    </source>
</evidence>
<feature type="compositionally biased region" description="Basic and acidic residues" evidence="8">
    <location>
        <begin position="68"/>
        <end position="80"/>
    </location>
</feature>
<dbReference type="GO" id="GO:0005524">
    <property type="term" value="F:ATP binding"/>
    <property type="evidence" value="ECO:0007669"/>
    <property type="project" value="UniProtKB-KW"/>
</dbReference>
<name>T0RBN2_SAPDV</name>
<comment type="subcellular location">
    <subcellularLocation>
        <location evidence="1">Nucleus</location>
    </subcellularLocation>
</comment>
<feature type="coiled-coil region" evidence="7">
    <location>
        <begin position="1600"/>
        <end position="1670"/>
    </location>
</feature>
<feature type="compositionally biased region" description="Low complexity" evidence="8">
    <location>
        <begin position="119"/>
        <end position="129"/>
    </location>
</feature>
<feature type="domain" description="Helicase ATP-binding" evidence="10">
    <location>
        <begin position="366"/>
        <end position="551"/>
    </location>
</feature>
<evidence type="ECO:0000256" key="6">
    <source>
        <dbReference type="ARBA" id="ARBA00023242"/>
    </source>
</evidence>
<sequence>MAEETTRRTRRRNQIVDVDSSEDEVIAAPQPRKRLKPTVESKPSRQLLHRRSERARAVVTYDEYLEANEPREPAKRKNAPEKAQPAKRGRPRCSPPPASSPKVSRAKGKTKAKAKESSSESASASASEASDSESDISDASSTEGKSSPHAADASSSDDNFIIDKVLAVETHTVAEWAKKCHAMHSHYITAGSIFVPDDDDPVLPPTDEVEKFLVKWKDLSYLHVCWQSEKELIEYEKNAKGKVQRFLEKQARAPLMAGDEYFNPEFCTVDRVLAIQPSQDVDEPGALEYFVKWKALGYESCTWEQAEDFHDDHAVALYHAFNRPLLRAPKVRKASSFRPYGDKIPATFKGGMNLREYQVAGLNWLLFNWYNDRNSLLADEMGLGKTVQTVSYINHLVQVEQRRGPYLIIAPLSTLAHWQREFTNWTDLNAVVYHGSHDERKTIEQYEFYLPHPLDDAPGAPVRDKKTTHYRFDVLITTYEMCVASDNITLARIPWQVVAVDEAHRLKNRKSKLASILLANFKFGNLLLLTGTPLQNNVEELWTLLHFLDRTKFASSEDFVEAYGNLVDSDQVKKLQVELRPFLLRRMKEDVETSLAPKEETIIEVELTVLQKQYYRAIFERNTEFLVRGHTKKANMPSLMNIVMELRKCCNHPFLILGAEAREVARVQKETPHVTPSELQELLVQSCGKLILLDKLLPRLKEQGHRVLIFSQFKIMLDILEDYLRLRGYVKERIDGSITGNDRQAAIDRFCNPESPAFIMLLSTRAGGVGINLTAADTCIIYDSDWNPQNDLQAQARCHRIGQTKSVKIYRLLTAKTYEAHMFHQASMKLGLDQAVLGGIRQAKGKELPAASKEDVENLLKFGAYEMLKDDGAEASKRFSEESVDDILKRSTTVVHDPKTKPDPAASNAMSSFSKATFVSSTDPNEQVALDDPDFWTKVIGLNAVEERTVVDKTPEKRRCKGRFATYAEENSDGELPGSSKKARRPGKKLKMANEKENDDDAAYVIEDAAPSSDDDDEEDDDAPIGPIKGLLQNPNALRTTPKTQPFAAALLAFGYGRWTKIRMASPTLQTLSVEKIKCFALAYVAQLVRTAAETIDLQTYAQRYSFVVAILRDLHLKSHPHDKHVVPSPLFDINAIPIPSDLSSVLSFEATCKHAVSKLQQLDVLYQLDQLVSRKLSPILEFVSILNDIQTANTSPLPVETPPETVLVRLRLLNVVRTLPPTGAHKDAPNWWQPQTDDLRLLLGLHRVGWLRGKNSIATLKSDALLYPASTHPGAAPDAVWPSTTLLLKRAKTLLRAWAQDVRAPPFQATEAVVPFVRSLNVADQMQFLGLLDRQERFMTLILEYGVPDVRTCMTAQEQREKWRFYINDPMMSVRSRGPTELLHEAVGLERAARSILGQPHFEPSTEPSILGGTQDQWALSRDQAQVLVNRIEFFRLLRTDVLVMRPQDLHMAMMSVTRAASYNKGHLPSWWVSPDHDILLMQGVECFGLDDHVKDIWALDRFRTCMPPGAQVPSAKWVETTVLHCAKAVRAITQMKKLHEGDRQRMAHEARQMMAHDPHHNADAYTFFVLQKHEAATSEASASGPTGVDLELAVAARVALEKQRLETTQREAQRLEAEVRARVQAETLRLEAAQRETKRIELEVAMRVQSETMRLQAVQREAQRVESEVWSRVQAEQARLTEQRSTVVPASGRKPVAARRPPPVAIPDGPVRAVRGPAASPETIIVKPAVVQPVTTPKAPQIDHPLVLPVDKSPAAQSTIEAAFARQKKAIDKKIEVKREVVADAPATDEKRTRARQKARADVIAIDDSD</sequence>
<gene>
    <name evidence="12" type="ORF">SDRG_12601</name>
</gene>
<dbReference type="InterPro" id="IPR049730">
    <property type="entry name" value="SNF2/RAD54-like_C"/>
</dbReference>
<keyword evidence="6" id="KW-0539">Nucleus</keyword>
<dbReference type="InterPro" id="IPR000953">
    <property type="entry name" value="Chromo/chromo_shadow_dom"/>
</dbReference>
<dbReference type="Gene3D" id="3.40.50.300">
    <property type="entry name" value="P-loop containing nucleotide triphosphate hydrolases"/>
    <property type="match status" value="1"/>
</dbReference>
<dbReference type="CDD" id="cd17995">
    <property type="entry name" value="DEXHc_CHD6_7_8_9"/>
    <property type="match status" value="1"/>
</dbReference>
<reference evidence="12 13" key="1">
    <citation type="submission" date="2012-04" db="EMBL/GenBank/DDBJ databases">
        <title>The Genome Sequence of Saprolegnia declina VS20.</title>
        <authorList>
            <consortium name="The Broad Institute Genome Sequencing Platform"/>
            <person name="Russ C."/>
            <person name="Nusbaum C."/>
            <person name="Tyler B."/>
            <person name="van West P."/>
            <person name="Dieguez-Uribeondo J."/>
            <person name="de Bruijn I."/>
            <person name="Tripathy S."/>
            <person name="Jiang R."/>
            <person name="Young S.K."/>
            <person name="Zeng Q."/>
            <person name="Gargeya S."/>
            <person name="Fitzgerald M."/>
            <person name="Haas B."/>
            <person name="Abouelleil A."/>
            <person name="Alvarado L."/>
            <person name="Arachchi H.M."/>
            <person name="Berlin A."/>
            <person name="Chapman S.B."/>
            <person name="Goldberg J."/>
            <person name="Griggs A."/>
            <person name="Gujja S."/>
            <person name="Hansen M."/>
            <person name="Howarth C."/>
            <person name="Imamovic A."/>
            <person name="Larimer J."/>
            <person name="McCowen C."/>
            <person name="Montmayeur A."/>
            <person name="Murphy C."/>
            <person name="Neiman D."/>
            <person name="Pearson M."/>
            <person name="Priest M."/>
            <person name="Roberts A."/>
            <person name="Saif S."/>
            <person name="Shea T."/>
            <person name="Sisk P."/>
            <person name="Sykes S."/>
            <person name="Wortman J."/>
            <person name="Nusbaum C."/>
            <person name="Birren B."/>
        </authorList>
    </citation>
    <scope>NUCLEOTIDE SEQUENCE [LARGE SCALE GENOMIC DNA]</scope>
    <source>
        <strain evidence="12 13">VS20</strain>
    </source>
</reference>
<evidence type="ECO:0000256" key="7">
    <source>
        <dbReference type="SAM" id="Coils"/>
    </source>
</evidence>
<dbReference type="InterPro" id="IPR001650">
    <property type="entry name" value="Helicase_C-like"/>
</dbReference>
<dbReference type="PROSITE" id="PS50013">
    <property type="entry name" value="CHROMO_2"/>
    <property type="match status" value="1"/>
</dbReference>
<protein>
    <recommendedName>
        <fullName evidence="14">Chromodomain-helicase-DNA-binding protein 6</fullName>
    </recommendedName>
</protein>
<dbReference type="STRING" id="1156394.T0RBN2"/>
<evidence type="ECO:0000256" key="1">
    <source>
        <dbReference type="ARBA" id="ARBA00004123"/>
    </source>
</evidence>
<dbReference type="SMART" id="SM00298">
    <property type="entry name" value="CHROMO"/>
    <property type="match status" value="2"/>
</dbReference>
<keyword evidence="7" id="KW-0175">Coiled coil</keyword>
<feature type="region of interest" description="Disordered" evidence="8">
    <location>
        <begin position="1"/>
        <end position="155"/>
    </location>
</feature>
<dbReference type="GO" id="GO:0003677">
    <property type="term" value="F:DNA binding"/>
    <property type="evidence" value="ECO:0007669"/>
    <property type="project" value="TreeGrafter"/>
</dbReference>
<evidence type="ECO:0000313" key="13">
    <source>
        <dbReference type="Proteomes" id="UP000030762"/>
    </source>
</evidence>
<dbReference type="InterPro" id="IPR027417">
    <property type="entry name" value="P-loop_NTPase"/>
</dbReference>
<keyword evidence="4" id="KW-0378">Hydrolase</keyword>
<feature type="region of interest" description="Disordered" evidence="8">
    <location>
        <begin position="963"/>
        <end position="1039"/>
    </location>
</feature>
<dbReference type="EMBL" id="JH767182">
    <property type="protein sequence ID" value="EQC29593.1"/>
    <property type="molecule type" value="Genomic_DNA"/>
</dbReference>
<evidence type="ECO:0000259" key="10">
    <source>
        <dbReference type="PROSITE" id="PS51192"/>
    </source>
</evidence>
<evidence type="ECO:0000256" key="5">
    <source>
        <dbReference type="ARBA" id="ARBA00022840"/>
    </source>
</evidence>
<dbReference type="eggNOG" id="KOG0384">
    <property type="taxonomic scope" value="Eukaryota"/>
</dbReference>
<evidence type="ECO:0000256" key="4">
    <source>
        <dbReference type="ARBA" id="ARBA00022801"/>
    </source>
</evidence>
<dbReference type="GO" id="GO:0003682">
    <property type="term" value="F:chromatin binding"/>
    <property type="evidence" value="ECO:0007669"/>
    <property type="project" value="TreeGrafter"/>
</dbReference>
<feature type="compositionally biased region" description="Acidic residues" evidence="8">
    <location>
        <begin position="1013"/>
        <end position="1023"/>
    </location>
</feature>
<keyword evidence="3" id="KW-0547">Nucleotide-binding</keyword>
<evidence type="ECO:0000256" key="3">
    <source>
        <dbReference type="ARBA" id="ARBA00022741"/>
    </source>
</evidence>
<dbReference type="InterPro" id="IPR000330">
    <property type="entry name" value="SNF2_N"/>
</dbReference>
<dbReference type="Pfam" id="PF00385">
    <property type="entry name" value="Chromo"/>
    <property type="match status" value="1"/>
</dbReference>
<keyword evidence="5" id="KW-0067">ATP-binding</keyword>
<dbReference type="OMA" id="WDDMKRH"/>
<accession>T0RBN2</accession>
<dbReference type="RefSeq" id="XP_008616897.1">
    <property type="nucleotide sequence ID" value="XM_008618675.1"/>
</dbReference>
<dbReference type="InterPro" id="IPR038718">
    <property type="entry name" value="SNF2-like_sf"/>
</dbReference>
<dbReference type="Gene3D" id="2.40.50.40">
    <property type="match status" value="2"/>
</dbReference>
<organism evidence="12 13">
    <name type="scientific">Saprolegnia diclina (strain VS20)</name>
    <dbReference type="NCBI Taxonomy" id="1156394"/>
    <lineage>
        <taxon>Eukaryota</taxon>
        <taxon>Sar</taxon>
        <taxon>Stramenopiles</taxon>
        <taxon>Oomycota</taxon>
        <taxon>Saprolegniomycetes</taxon>
        <taxon>Saprolegniales</taxon>
        <taxon>Saprolegniaceae</taxon>
        <taxon>Saprolegnia</taxon>
    </lineage>
</organism>
<dbReference type="PANTHER" id="PTHR45623:SF11">
    <property type="entry name" value="KISMET, ISOFORM C"/>
    <property type="match status" value="1"/>
</dbReference>
<dbReference type="GO" id="GO:0016887">
    <property type="term" value="F:ATP hydrolysis activity"/>
    <property type="evidence" value="ECO:0007669"/>
    <property type="project" value="TreeGrafter"/>
</dbReference>
<dbReference type="GeneID" id="19953328"/>
<dbReference type="GO" id="GO:0000785">
    <property type="term" value="C:chromatin"/>
    <property type="evidence" value="ECO:0007669"/>
    <property type="project" value="TreeGrafter"/>
</dbReference>
<dbReference type="GO" id="GO:0140658">
    <property type="term" value="F:ATP-dependent chromatin remodeler activity"/>
    <property type="evidence" value="ECO:0007669"/>
    <property type="project" value="TreeGrafter"/>
</dbReference>
<keyword evidence="13" id="KW-1185">Reference proteome</keyword>
<dbReference type="Pfam" id="PF00176">
    <property type="entry name" value="SNF2-rel_dom"/>
    <property type="match status" value="1"/>
</dbReference>
<evidence type="ECO:0000259" key="9">
    <source>
        <dbReference type="PROSITE" id="PS50013"/>
    </source>
</evidence>
<dbReference type="GO" id="GO:0005634">
    <property type="term" value="C:nucleus"/>
    <property type="evidence" value="ECO:0007669"/>
    <property type="project" value="UniProtKB-SubCell"/>
</dbReference>
<dbReference type="SMART" id="SM00487">
    <property type="entry name" value="DEXDc"/>
    <property type="match status" value="1"/>
</dbReference>
<dbReference type="CDD" id="cd18659">
    <property type="entry name" value="CD2_tandem"/>
    <property type="match status" value="1"/>
</dbReference>
<feature type="compositionally biased region" description="Basic residues" evidence="8">
    <location>
        <begin position="981"/>
        <end position="991"/>
    </location>
</feature>
<dbReference type="SMART" id="SM00490">
    <property type="entry name" value="HELICc"/>
    <property type="match status" value="1"/>
</dbReference>
<dbReference type="PROSITE" id="PS51192">
    <property type="entry name" value="HELICASE_ATP_BIND_1"/>
    <property type="match status" value="1"/>
</dbReference>
<dbReference type="Gene3D" id="3.40.50.10810">
    <property type="entry name" value="Tandem AAA-ATPase domain"/>
    <property type="match status" value="1"/>
</dbReference>
<dbReference type="Proteomes" id="UP000030762">
    <property type="component" value="Unassembled WGS sequence"/>
</dbReference>
<evidence type="ECO:0008006" key="14">
    <source>
        <dbReference type="Google" id="ProtNLM"/>
    </source>
</evidence>
<dbReference type="InParanoid" id="T0RBN2"/>